<organism evidence="3 4">
    <name type="scientific">Gordonia malaquae NBRC 108250</name>
    <dbReference type="NCBI Taxonomy" id="1223542"/>
    <lineage>
        <taxon>Bacteria</taxon>
        <taxon>Bacillati</taxon>
        <taxon>Actinomycetota</taxon>
        <taxon>Actinomycetes</taxon>
        <taxon>Mycobacteriales</taxon>
        <taxon>Gordoniaceae</taxon>
        <taxon>Gordonia</taxon>
    </lineage>
</organism>
<evidence type="ECO:0008006" key="5">
    <source>
        <dbReference type="Google" id="ProtNLM"/>
    </source>
</evidence>
<dbReference type="eggNOG" id="ENOG5031W5R">
    <property type="taxonomic scope" value="Bacteria"/>
</dbReference>
<feature type="signal peptide" evidence="2">
    <location>
        <begin position="1"/>
        <end position="22"/>
    </location>
</feature>
<dbReference type="Proteomes" id="UP000035009">
    <property type="component" value="Unassembled WGS sequence"/>
</dbReference>
<evidence type="ECO:0000256" key="1">
    <source>
        <dbReference type="SAM" id="MobiDB-lite"/>
    </source>
</evidence>
<comment type="caution">
    <text evidence="3">The sequence shown here is derived from an EMBL/GenBank/DDBJ whole genome shotgun (WGS) entry which is preliminary data.</text>
</comment>
<feature type="chain" id="PRO_5038365215" description="Secreted protein" evidence="2">
    <location>
        <begin position="23"/>
        <end position="233"/>
    </location>
</feature>
<proteinExistence type="predicted"/>
<sequence length="233" mass="25014">MKFTRLCSIAVVAFTLAATATAVPAVTHAEPAAGSGIRVAAATDDWRCTVTLTMKNYTNAHNWYTLDYWFAQEDQPWAPSDAELISGYNRNPGYPNPLPAPWRLIAGAKEAVGRYTPPNDEAAAANLGSLRSAVPADFPAEQRYGYGGVYTNFNASALTTPYTTKVTFDLRTVTPAPPVTSDGTYTIRYRVYLGPQTQALAFWKPRSITVRGCKTPTGSSLGSSDGSWGSSVG</sequence>
<accession>M3VFS4</accession>
<dbReference type="AlphaFoldDB" id="M3VFS4"/>
<protein>
    <recommendedName>
        <fullName evidence="5">Secreted protein</fullName>
    </recommendedName>
</protein>
<evidence type="ECO:0000313" key="3">
    <source>
        <dbReference type="EMBL" id="GAC80334.1"/>
    </source>
</evidence>
<reference evidence="3 4" key="1">
    <citation type="submission" date="2013-02" db="EMBL/GenBank/DDBJ databases">
        <title>Whole genome shotgun sequence of Gordonia malaquae NBRC 108250.</title>
        <authorList>
            <person name="Yoshida I."/>
            <person name="Hosoyama A."/>
            <person name="Tsuchikane K."/>
            <person name="Ando Y."/>
            <person name="Baba S."/>
            <person name="Ohji S."/>
            <person name="Hamada M."/>
            <person name="Tamura T."/>
            <person name="Yamazoe A."/>
            <person name="Yamazaki S."/>
            <person name="Fujita N."/>
        </authorList>
    </citation>
    <scope>NUCLEOTIDE SEQUENCE [LARGE SCALE GENOMIC DNA]</scope>
    <source>
        <strain evidence="3 4">NBRC 108250</strain>
    </source>
</reference>
<dbReference type="RefSeq" id="WP_008379290.1">
    <property type="nucleotide sequence ID" value="NZ_BAOP01000016.1"/>
</dbReference>
<gene>
    <name evidence="3" type="ORF">GM1_016_00950</name>
</gene>
<dbReference type="EMBL" id="BAOP01000016">
    <property type="protein sequence ID" value="GAC80334.1"/>
    <property type="molecule type" value="Genomic_DNA"/>
</dbReference>
<keyword evidence="2" id="KW-0732">Signal</keyword>
<evidence type="ECO:0000256" key="2">
    <source>
        <dbReference type="SAM" id="SignalP"/>
    </source>
</evidence>
<evidence type="ECO:0000313" key="4">
    <source>
        <dbReference type="Proteomes" id="UP000035009"/>
    </source>
</evidence>
<name>M3VFS4_GORML</name>
<feature type="compositionally biased region" description="Low complexity" evidence="1">
    <location>
        <begin position="218"/>
        <end position="233"/>
    </location>
</feature>
<dbReference type="OrthoDB" id="4371650at2"/>
<keyword evidence="4" id="KW-1185">Reference proteome</keyword>
<feature type="region of interest" description="Disordered" evidence="1">
    <location>
        <begin position="214"/>
        <end position="233"/>
    </location>
</feature>